<dbReference type="OrthoDB" id="9781616at2"/>
<keyword evidence="2" id="KW-1185">Reference proteome</keyword>
<dbReference type="RefSeq" id="WP_033675839.1">
    <property type="nucleotide sequence ID" value="NZ_JOTM01000018.1"/>
</dbReference>
<reference evidence="1 2" key="1">
    <citation type="submission" date="2014-06" db="EMBL/GenBank/DDBJ databases">
        <title>Draft genome sequence of Bacillus gaemokensis JCM 15801 (MCCC 1A00707).</title>
        <authorList>
            <person name="Lai Q."/>
            <person name="Liu Y."/>
            <person name="Shao Z."/>
        </authorList>
    </citation>
    <scope>NUCLEOTIDE SEQUENCE [LARGE SCALE GENOMIC DNA]</scope>
    <source>
        <strain evidence="1 2">JCM 15801</strain>
    </source>
</reference>
<accession>A0A073K9W4</accession>
<comment type="caution">
    <text evidence="1">The sequence shown here is derived from an EMBL/GenBank/DDBJ whole genome shotgun (WGS) entry which is preliminary data.</text>
</comment>
<gene>
    <name evidence="1" type="ORF">BAGA_09970</name>
</gene>
<dbReference type="eggNOG" id="COG4198">
    <property type="taxonomic scope" value="Bacteria"/>
</dbReference>
<dbReference type="PANTHER" id="PTHR36454:SF1">
    <property type="entry name" value="DUF1015 DOMAIN-CONTAINING PROTEIN"/>
    <property type="match status" value="1"/>
</dbReference>
<name>A0A073K9W4_9BACI</name>
<evidence type="ECO:0000313" key="1">
    <source>
        <dbReference type="EMBL" id="KEK23247.1"/>
    </source>
</evidence>
<dbReference type="AlphaFoldDB" id="A0A073K9W4"/>
<evidence type="ECO:0008006" key="3">
    <source>
        <dbReference type="Google" id="ProtNLM"/>
    </source>
</evidence>
<dbReference type="EMBL" id="JOTM01000018">
    <property type="protein sequence ID" value="KEK23247.1"/>
    <property type="molecule type" value="Genomic_DNA"/>
</dbReference>
<dbReference type="Pfam" id="PF06245">
    <property type="entry name" value="DUF1015"/>
    <property type="match status" value="1"/>
</dbReference>
<dbReference type="PIRSF" id="PIRSF033563">
    <property type="entry name" value="UCP033563"/>
    <property type="match status" value="1"/>
</dbReference>
<sequence length="415" mass="47918">MATIRPFRAIRPVSDKAAQVAALPYDVLNSEEARAVVKGNPYSFLHVDKAEIDLDPAISPYDNRVYEKARENLQNLITEEILIQDEEPCFYIYQLTMQGRTQSGLVVCTSIDEYTDNTIKKHERTRHEKEQDRIRHVDVCNANTGPIFSTYRTKEEVTKLIETWQENHASIYQFATDDGIEHVIWKIAERDVIAALVTAFEEIPSLYIADGHHRSASAVKVGLMRREQYPNYTGDEEFNFFLSVLFPHDELSIWDYNRVVKDLNGLSEEQFLQQISRYFYVEKEGVSPYKPTEPHSFGMYLNHLWYKLTVKEETFDAHDVVKRLDVSILQDHLLSQVLQIHDPRADSRIDFVGGIRGLEELERLVNRGDYKVAFALYPTSMEDLLAIADAGEVMPPKSTWFEPKLRSGLIIHSLE</sequence>
<dbReference type="Proteomes" id="UP000027778">
    <property type="component" value="Unassembled WGS sequence"/>
</dbReference>
<organism evidence="1 2">
    <name type="scientific">Bacillus gaemokensis</name>
    <dbReference type="NCBI Taxonomy" id="574375"/>
    <lineage>
        <taxon>Bacteria</taxon>
        <taxon>Bacillati</taxon>
        <taxon>Bacillota</taxon>
        <taxon>Bacilli</taxon>
        <taxon>Bacillales</taxon>
        <taxon>Bacillaceae</taxon>
        <taxon>Bacillus</taxon>
        <taxon>Bacillus cereus group</taxon>
    </lineage>
</organism>
<dbReference type="InterPro" id="IPR008323">
    <property type="entry name" value="UCP033563"/>
</dbReference>
<protein>
    <recommendedName>
        <fullName evidence="3">SpoOJ/ParA/ParB/repB family protein</fullName>
    </recommendedName>
</protein>
<proteinExistence type="predicted"/>
<dbReference type="PANTHER" id="PTHR36454">
    <property type="entry name" value="LMO2823 PROTEIN"/>
    <property type="match status" value="1"/>
</dbReference>
<evidence type="ECO:0000313" key="2">
    <source>
        <dbReference type="Proteomes" id="UP000027778"/>
    </source>
</evidence>
<dbReference type="STRING" id="574375.AZF08_14940"/>